<keyword evidence="4" id="KW-0472">Membrane</keyword>
<evidence type="ECO:0000259" key="5">
    <source>
        <dbReference type="Pfam" id="PF00535"/>
    </source>
</evidence>
<name>A0ABT2UXP6_9FIRM</name>
<evidence type="ECO:0000256" key="1">
    <source>
        <dbReference type="ARBA" id="ARBA00006739"/>
    </source>
</evidence>
<comment type="similarity">
    <text evidence="1">Belongs to the glycosyltransferase 2 family.</text>
</comment>
<dbReference type="Gene3D" id="3.90.550.10">
    <property type="entry name" value="Spore Coat Polysaccharide Biosynthesis Protein SpsA, Chain A"/>
    <property type="match status" value="1"/>
</dbReference>
<keyword evidence="7" id="KW-1185">Reference proteome</keyword>
<sequence>MNQWIYQLLQWMEGFFLLYLLVYASYLFLSVAMGAWKLYRTDRMRTIKNELKHDFYFPVSILVPAYNEEVTILDSVESLMNLDYRLYEIIVIDDGSSDHTSRVLIEHFNMKQVNRPIRRSIPCQKIEKVYEAPDSRVRLTLLQKRNGGKGDSLNAGINASQYPYFLCIDADSMLQRDSLERIVQPVMEDDDVVAVGGLIRVAQCISFHKKEDGNLVRELSYHLPWNFLASMQVMEYDRSFLASRILLDSFNGNLIISGAFGLFKKSVVIAAGGYATDVLGEDMELVAKLHAYCRNNMEKYSIRYEPNAVCWSQAPTTLRDLFKQRRRWHIGLFQCMNRYRFMFMKSRFGMVGTASYLYYMLYELYSPVIEVVGLAVTVAAALAGLLNMKFMIQFYLLFAVYSAILTITAFFQRIYTQNIRISRQDVFRACIMCLIENVFFRFVFDFIRLNAFISYRKNKGNWGTIKRIRYTEAK</sequence>
<dbReference type="InterPro" id="IPR001173">
    <property type="entry name" value="Glyco_trans_2-like"/>
</dbReference>
<dbReference type="Pfam" id="PF00535">
    <property type="entry name" value="Glycos_transf_2"/>
    <property type="match status" value="1"/>
</dbReference>
<evidence type="ECO:0000256" key="2">
    <source>
        <dbReference type="ARBA" id="ARBA00022676"/>
    </source>
</evidence>
<dbReference type="PANTHER" id="PTHR43630">
    <property type="entry name" value="POLY-BETA-1,6-N-ACETYL-D-GLUCOSAMINE SYNTHASE"/>
    <property type="match status" value="1"/>
</dbReference>
<feature type="transmembrane region" description="Helical" evidence="4">
    <location>
        <begin position="394"/>
        <end position="414"/>
    </location>
</feature>
<evidence type="ECO:0000313" key="6">
    <source>
        <dbReference type="EMBL" id="MCU6799409.1"/>
    </source>
</evidence>
<keyword evidence="2" id="KW-0328">Glycosyltransferase</keyword>
<dbReference type="EMBL" id="JAOQJF010000008">
    <property type="protein sequence ID" value="MCU6799409.1"/>
    <property type="molecule type" value="Genomic_DNA"/>
</dbReference>
<accession>A0ABT2UXP6</accession>
<dbReference type="SUPFAM" id="SSF53448">
    <property type="entry name" value="Nucleotide-diphospho-sugar transferases"/>
    <property type="match status" value="1"/>
</dbReference>
<proteinExistence type="inferred from homology"/>
<feature type="domain" description="Glycosyltransferase 2-like" evidence="5">
    <location>
        <begin position="60"/>
        <end position="210"/>
    </location>
</feature>
<dbReference type="Proteomes" id="UP001652395">
    <property type="component" value="Unassembled WGS sequence"/>
</dbReference>
<comment type="caution">
    <text evidence="6">The sequence shown here is derived from an EMBL/GenBank/DDBJ whole genome shotgun (WGS) entry which is preliminary data.</text>
</comment>
<protein>
    <submittedName>
        <fullName evidence="6">Glycosyltransferase family 2 protein</fullName>
    </submittedName>
</protein>
<evidence type="ECO:0000256" key="3">
    <source>
        <dbReference type="ARBA" id="ARBA00022679"/>
    </source>
</evidence>
<keyword evidence="4" id="KW-1133">Transmembrane helix</keyword>
<dbReference type="PANTHER" id="PTHR43630:SF1">
    <property type="entry name" value="POLY-BETA-1,6-N-ACETYL-D-GLUCOSAMINE SYNTHASE"/>
    <property type="match status" value="1"/>
</dbReference>
<reference evidence="6 7" key="1">
    <citation type="journal article" date="2021" name="ISME Commun">
        <title>Automated analysis of genomic sequences facilitates high-throughput and comprehensive description of bacteria.</title>
        <authorList>
            <person name="Hitch T.C.A."/>
        </authorList>
    </citation>
    <scope>NUCLEOTIDE SEQUENCE [LARGE SCALE GENOMIC DNA]</scope>
    <source>
        <strain evidence="7">f_CCE</strain>
    </source>
</reference>
<evidence type="ECO:0000313" key="7">
    <source>
        <dbReference type="Proteomes" id="UP001652395"/>
    </source>
</evidence>
<keyword evidence="4" id="KW-0812">Transmembrane</keyword>
<dbReference type="InterPro" id="IPR029044">
    <property type="entry name" value="Nucleotide-diphossugar_trans"/>
</dbReference>
<keyword evidence="3" id="KW-0808">Transferase</keyword>
<organism evidence="6 7">
    <name type="scientific">Alitiscatomonas aceti</name>
    <dbReference type="NCBI Taxonomy" id="2981724"/>
    <lineage>
        <taxon>Bacteria</taxon>
        <taxon>Bacillati</taxon>
        <taxon>Bacillota</taxon>
        <taxon>Clostridia</taxon>
        <taxon>Lachnospirales</taxon>
        <taxon>Lachnospiraceae</taxon>
        <taxon>Alitiscatomonas</taxon>
    </lineage>
</organism>
<feature type="transmembrane region" description="Helical" evidence="4">
    <location>
        <begin position="16"/>
        <end position="39"/>
    </location>
</feature>
<dbReference type="RefSeq" id="WP_158358239.1">
    <property type="nucleotide sequence ID" value="NZ_JAOQJF010000008.1"/>
</dbReference>
<gene>
    <name evidence="6" type="ORF">OCV69_05620</name>
</gene>
<dbReference type="CDD" id="cd06423">
    <property type="entry name" value="CESA_like"/>
    <property type="match status" value="1"/>
</dbReference>
<evidence type="ECO:0000256" key="4">
    <source>
        <dbReference type="SAM" id="Phobius"/>
    </source>
</evidence>
<feature type="transmembrane region" description="Helical" evidence="4">
    <location>
        <begin position="368"/>
        <end position="387"/>
    </location>
</feature>